<keyword evidence="2" id="KW-1133">Transmembrane helix</keyword>
<dbReference type="EMBL" id="UINC01158495">
    <property type="protein sequence ID" value="SVD56069.1"/>
    <property type="molecule type" value="Genomic_DNA"/>
</dbReference>
<evidence type="ECO:0000313" key="3">
    <source>
        <dbReference type="EMBL" id="SVD56069.1"/>
    </source>
</evidence>
<feature type="compositionally biased region" description="Polar residues" evidence="1">
    <location>
        <begin position="118"/>
        <end position="131"/>
    </location>
</feature>
<proteinExistence type="predicted"/>
<evidence type="ECO:0000256" key="1">
    <source>
        <dbReference type="SAM" id="MobiDB-lite"/>
    </source>
</evidence>
<feature type="transmembrane region" description="Helical" evidence="2">
    <location>
        <begin position="146"/>
        <end position="162"/>
    </location>
</feature>
<keyword evidence="2" id="KW-0472">Membrane</keyword>
<keyword evidence="2" id="KW-0812">Transmembrane</keyword>
<evidence type="ECO:0000256" key="2">
    <source>
        <dbReference type="SAM" id="Phobius"/>
    </source>
</evidence>
<dbReference type="AlphaFoldDB" id="A0A382WBK9"/>
<sequence length="165" mass="18784">MTKIIITTISLLFIHSHLNADIIKYKKPNSLDEFTLSNIKILNSDARFVYYKNNVSFNSNKILCSQIIEINDESGNIIQTSCNSKSINLNSNEKEAVPILNDNDMDDSNSTKSKSNSILHNKQSKQSPKEIIQTNEIDGKNISRNINLLLMGLIVFFIFFKLKEQ</sequence>
<organism evidence="3">
    <name type="scientific">marine metagenome</name>
    <dbReference type="NCBI Taxonomy" id="408172"/>
    <lineage>
        <taxon>unclassified sequences</taxon>
        <taxon>metagenomes</taxon>
        <taxon>ecological metagenomes</taxon>
    </lineage>
</organism>
<reference evidence="3" key="1">
    <citation type="submission" date="2018-05" db="EMBL/GenBank/DDBJ databases">
        <authorList>
            <person name="Lanie J.A."/>
            <person name="Ng W.-L."/>
            <person name="Kazmierczak K.M."/>
            <person name="Andrzejewski T.M."/>
            <person name="Davidsen T.M."/>
            <person name="Wayne K.J."/>
            <person name="Tettelin H."/>
            <person name="Glass J.I."/>
            <person name="Rusch D."/>
            <person name="Podicherti R."/>
            <person name="Tsui H.-C.T."/>
            <person name="Winkler M.E."/>
        </authorList>
    </citation>
    <scope>NUCLEOTIDE SEQUENCE</scope>
</reference>
<name>A0A382WBK9_9ZZZZ</name>
<accession>A0A382WBK9</accession>
<feature type="region of interest" description="Disordered" evidence="1">
    <location>
        <begin position="100"/>
        <end position="131"/>
    </location>
</feature>
<protein>
    <submittedName>
        <fullName evidence="3">Uncharacterized protein</fullName>
    </submittedName>
</protein>
<gene>
    <name evidence="3" type="ORF">METZ01_LOCUS408923</name>
</gene>
<feature type="compositionally biased region" description="Low complexity" evidence="1">
    <location>
        <begin position="108"/>
        <end position="117"/>
    </location>
</feature>